<keyword evidence="6 7" id="KW-0414">Isoprene biosynthesis</keyword>
<dbReference type="InterPro" id="IPR034683">
    <property type="entry name" value="IspD/TarI"/>
</dbReference>
<protein>
    <recommendedName>
        <fullName evidence="7">2-C-methyl-D-erythritol 4-phosphate cytidylyltransferase</fullName>
        <ecNumber evidence="7">2.7.7.60</ecNumber>
    </recommendedName>
    <alternativeName>
        <fullName evidence="7">4-diphosphocytidyl-2C-methyl-D-erythritol synthase</fullName>
    </alternativeName>
    <alternativeName>
        <fullName evidence="7">MEP cytidylyltransferase</fullName>
        <shortName evidence="7">MCT</shortName>
    </alternativeName>
</protein>
<evidence type="ECO:0000256" key="4">
    <source>
        <dbReference type="ARBA" id="ARBA00022679"/>
    </source>
</evidence>
<dbReference type="Proteomes" id="UP001589748">
    <property type="component" value="Unassembled WGS sequence"/>
</dbReference>
<reference evidence="8 9" key="1">
    <citation type="submission" date="2024-09" db="EMBL/GenBank/DDBJ databases">
        <authorList>
            <person name="Sun Q."/>
            <person name="Mori K."/>
        </authorList>
    </citation>
    <scope>NUCLEOTIDE SEQUENCE [LARGE SCALE GENOMIC DNA]</scope>
    <source>
        <strain evidence="8 9">TISTR 1856</strain>
    </source>
</reference>
<gene>
    <name evidence="7 8" type="primary">ispD</name>
    <name evidence="8" type="ORF">ACFFVI_03385</name>
</gene>
<comment type="pathway">
    <text evidence="2 7">Isoprenoid biosynthesis; isopentenyl diphosphate biosynthesis via DXP pathway; isopentenyl diphosphate from 1-deoxy-D-xylulose 5-phosphate: step 2/6.</text>
</comment>
<dbReference type="NCBIfam" id="TIGR00453">
    <property type="entry name" value="ispD"/>
    <property type="match status" value="1"/>
</dbReference>
<dbReference type="HAMAP" id="MF_00108">
    <property type="entry name" value="IspD"/>
    <property type="match status" value="1"/>
</dbReference>
<keyword evidence="9" id="KW-1185">Reference proteome</keyword>
<name>A0ABV5LPM3_9ACTN</name>
<dbReference type="InterPro" id="IPR029044">
    <property type="entry name" value="Nucleotide-diphossugar_trans"/>
</dbReference>
<feature type="site" description="Transition state stabilizer" evidence="7">
    <location>
        <position position="22"/>
    </location>
</feature>
<dbReference type="CDD" id="cd02516">
    <property type="entry name" value="CDP-ME_synthetase"/>
    <property type="match status" value="1"/>
</dbReference>
<comment type="catalytic activity">
    <reaction evidence="1 7">
        <text>2-C-methyl-D-erythritol 4-phosphate + CTP + H(+) = 4-CDP-2-C-methyl-D-erythritol + diphosphate</text>
        <dbReference type="Rhea" id="RHEA:13429"/>
        <dbReference type="ChEBI" id="CHEBI:15378"/>
        <dbReference type="ChEBI" id="CHEBI:33019"/>
        <dbReference type="ChEBI" id="CHEBI:37563"/>
        <dbReference type="ChEBI" id="CHEBI:57823"/>
        <dbReference type="ChEBI" id="CHEBI:58262"/>
        <dbReference type="EC" id="2.7.7.60"/>
    </reaction>
</comment>
<evidence type="ECO:0000256" key="7">
    <source>
        <dbReference type="HAMAP-Rule" id="MF_00108"/>
    </source>
</evidence>
<comment type="function">
    <text evidence="7">Catalyzes the formation of 4-diphosphocytidyl-2-C-methyl-D-erythritol from CTP and 2-C-methyl-D-erythritol 4-phosphate (MEP).</text>
</comment>
<evidence type="ECO:0000256" key="3">
    <source>
        <dbReference type="ARBA" id="ARBA00009789"/>
    </source>
</evidence>
<feature type="site" description="Positions MEP for the nucleophilic attack" evidence="7">
    <location>
        <position position="153"/>
    </location>
</feature>
<evidence type="ECO:0000256" key="1">
    <source>
        <dbReference type="ARBA" id="ARBA00001282"/>
    </source>
</evidence>
<dbReference type="Pfam" id="PF01128">
    <property type="entry name" value="IspD"/>
    <property type="match status" value="1"/>
</dbReference>
<dbReference type="InterPro" id="IPR050088">
    <property type="entry name" value="IspD/TarI_cytidylyltransf_bact"/>
</dbReference>
<dbReference type="EMBL" id="JBHMDM010000001">
    <property type="protein sequence ID" value="MFB9376004.1"/>
    <property type="molecule type" value="Genomic_DNA"/>
</dbReference>
<dbReference type="GO" id="GO:0050518">
    <property type="term" value="F:2-C-methyl-D-erythritol 4-phosphate cytidylyltransferase activity"/>
    <property type="evidence" value="ECO:0007669"/>
    <property type="project" value="UniProtKB-EC"/>
</dbReference>
<evidence type="ECO:0000313" key="8">
    <source>
        <dbReference type="EMBL" id="MFB9376004.1"/>
    </source>
</evidence>
<feature type="site" description="Transition state stabilizer" evidence="7">
    <location>
        <position position="15"/>
    </location>
</feature>
<accession>A0ABV5LPM3</accession>
<dbReference type="SUPFAM" id="SSF53448">
    <property type="entry name" value="Nucleotide-diphospho-sugar transferases"/>
    <property type="match status" value="1"/>
</dbReference>
<comment type="similarity">
    <text evidence="3 7">Belongs to the IspD/TarI cytidylyltransferase family. IspD subfamily.</text>
</comment>
<sequence>MKIGLVVPAAGRGDRLAAGRPKAFVLLAGEPLLVHAVRGALSSGVVDVVVVVVPAGMRDTVLELLAPLDCPDLRVVVGGGERQDSVRAGVHALPSDVDGVLVHDAARSLAPPRVFVDVVAALEAGAVAVVPTLAVSDTIKRVVDGVVVETVDRRELAVVQTPQGFRHDALHAAHEAARGAAPATDDAGILEALGHEVRVVPGAPEAIKITLPQDLLLAEVLVGAAPTAPVAP</sequence>
<evidence type="ECO:0000256" key="5">
    <source>
        <dbReference type="ARBA" id="ARBA00022695"/>
    </source>
</evidence>
<dbReference type="PROSITE" id="PS01295">
    <property type="entry name" value="ISPD"/>
    <property type="match status" value="1"/>
</dbReference>
<proteinExistence type="inferred from homology"/>
<dbReference type="EC" id="2.7.7.60" evidence="7"/>
<organism evidence="8 9">
    <name type="scientific">Kineococcus gynurae</name>
    <dbReference type="NCBI Taxonomy" id="452979"/>
    <lineage>
        <taxon>Bacteria</taxon>
        <taxon>Bacillati</taxon>
        <taxon>Actinomycetota</taxon>
        <taxon>Actinomycetes</taxon>
        <taxon>Kineosporiales</taxon>
        <taxon>Kineosporiaceae</taxon>
        <taxon>Kineococcus</taxon>
    </lineage>
</organism>
<dbReference type="InterPro" id="IPR001228">
    <property type="entry name" value="IspD"/>
</dbReference>
<comment type="caution">
    <text evidence="8">The sequence shown here is derived from an EMBL/GenBank/DDBJ whole genome shotgun (WGS) entry which is preliminary data.</text>
</comment>
<dbReference type="InterPro" id="IPR018294">
    <property type="entry name" value="ISPD_synthase_CS"/>
</dbReference>
<keyword evidence="5 7" id="KW-0548">Nucleotidyltransferase</keyword>
<dbReference type="Gene3D" id="3.90.550.10">
    <property type="entry name" value="Spore Coat Polysaccharide Biosynthesis Protein SpsA, Chain A"/>
    <property type="match status" value="1"/>
</dbReference>
<feature type="site" description="Positions MEP for the nucleophilic attack" evidence="7">
    <location>
        <position position="208"/>
    </location>
</feature>
<dbReference type="PANTHER" id="PTHR32125:SF4">
    <property type="entry name" value="2-C-METHYL-D-ERYTHRITOL 4-PHOSPHATE CYTIDYLYLTRANSFERASE, CHLOROPLASTIC"/>
    <property type="match status" value="1"/>
</dbReference>
<evidence type="ECO:0000256" key="2">
    <source>
        <dbReference type="ARBA" id="ARBA00004787"/>
    </source>
</evidence>
<dbReference type="PANTHER" id="PTHR32125">
    <property type="entry name" value="2-C-METHYL-D-ERYTHRITOL 4-PHOSPHATE CYTIDYLYLTRANSFERASE, CHLOROPLASTIC"/>
    <property type="match status" value="1"/>
</dbReference>
<dbReference type="RefSeq" id="WP_380155341.1">
    <property type="nucleotide sequence ID" value="NZ_JBHMDM010000001.1"/>
</dbReference>
<keyword evidence="4 7" id="KW-0808">Transferase</keyword>
<evidence type="ECO:0000313" key="9">
    <source>
        <dbReference type="Proteomes" id="UP001589748"/>
    </source>
</evidence>
<evidence type="ECO:0000256" key="6">
    <source>
        <dbReference type="ARBA" id="ARBA00023229"/>
    </source>
</evidence>